<accession>A0A6C0AXH4</accession>
<reference evidence="1" key="1">
    <citation type="journal article" date="2020" name="Nature">
        <title>Giant virus diversity and host interactions through global metagenomics.</title>
        <authorList>
            <person name="Schulz F."/>
            <person name="Roux S."/>
            <person name="Paez-Espino D."/>
            <person name="Jungbluth S."/>
            <person name="Walsh D.A."/>
            <person name="Denef V.J."/>
            <person name="McMahon K.D."/>
            <person name="Konstantinidis K.T."/>
            <person name="Eloe-Fadrosh E.A."/>
            <person name="Kyrpides N.C."/>
            <person name="Woyke T."/>
        </authorList>
    </citation>
    <scope>NUCLEOTIDE SEQUENCE</scope>
    <source>
        <strain evidence="1">GVMAG-S-ERX555965-48</strain>
    </source>
</reference>
<organism evidence="1">
    <name type="scientific">viral metagenome</name>
    <dbReference type="NCBI Taxonomy" id="1070528"/>
    <lineage>
        <taxon>unclassified sequences</taxon>
        <taxon>metagenomes</taxon>
        <taxon>organismal metagenomes</taxon>
    </lineage>
</organism>
<name>A0A6C0AXH4_9ZZZZ</name>
<evidence type="ECO:0000313" key="1">
    <source>
        <dbReference type="EMBL" id="QHS84183.1"/>
    </source>
</evidence>
<dbReference type="EMBL" id="MN738773">
    <property type="protein sequence ID" value="QHS84183.1"/>
    <property type="molecule type" value="Genomic_DNA"/>
</dbReference>
<proteinExistence type="predicted"/>
<dbReference type="AlphaFoldDB" id="A0A6C0AXH4"/>
<sequence length="68" mass="8289">MVLTRSQVKIQNTHKYETRLQNTREEMRQKYQLMMQENTEKITKNICKTPISPLSHVLRRSERIKQLM</sequence>
<protein>
    <submittedName>
        <fullName evidence="1">Uncharacterized protein</fullName>
    </submittedName>
</protein>